<dbReference type="Proteomes" id="UP001231189">
    <property type="component" value="Unassembled WGS sequence"/>
</dbReference>
<feature type="region of interest" description="Disordered" evidence="6">
    <location>
        <begin position="417"/>
        <end position="457"/>
    </location>
</feature>
<evidence type="ECO:0000256" key="4">
    <source>
        <dbReference type="ARBA" id="ARBA00023163"/>
    </source>
</evidence>
<feature type="compositionally biased region" description="Acidic residues" evidence="6">
    <location>
        <begin position="992"/>
        <end position="1001"/>
    </location>
</feature>
<accession>A0AAD8VQM5</accession>
<feature type="region of interest" description="Disordered" evidence="6">
    <location>
        <begin position="1492"/>
        <end position="1518"/>
    </location>
</feature>
<feature type="region of interest" description="Disordered" evidence="6">
    <location>
        <begin position="489"/>
        <end position="533"/>
    </location>
</feature>
<dbReference type="InterPro" id="IPR025452">
    <property type="entry name" value="DUF4218"/>
</dbReference>
<evidence type="ECO:0000259" key="7">
    <source>
        <dbReference type="Pfam" id="PF13960"/>
    </source>
</evidence>
<reference evidence="8" key="1">
    <citation type="submission" date="2023-07" db="EMBL/GenBank/DDBJ databases">
        <title>A chromosome-level genome assembly of Lolium multiflorum.</title>
        <authorList>
            <person name="Chen Y."/>
            <person name="Copetti D."/>
            <person name="Kolliker R."/>
            <person name="Studer B."/>
        </authorList>
    </citation>
    <scope>NUCLEOTIDE SEQUENCE</scope>
    <source>
        <strain evidence="8">02402/16</strain>
        <tissue evidence="8">Leaf</tissue>
    </source>
</reference>
<evidence type="ECO:0000256" key="6">
    <source>
        <dbReference type="SAM" id="MobiDB-lite"/>
    </source>
</evidence>
<dbReference type="GO" id="GO:0003677">
    <property type="term" value="F:DNA binding"/>
    <property type="evidence" value="ECO:0007669"/>
    <property type="project" value="UniProtKB-KW"/>
</dbReference>
<evidence type="ECO:0000313" key="9">
    <source>
        <dbReference type="Proteomes" id="UP001231189"/>
    </source>
</evidence>
<evidence type="ECO:0000256" key="1">
    <source>
        <dbReference type="ARBA" id="ARBA00004123"/>
    </source>
</evidence>
<organism evidence="8 9">
    <name type="scientific">Lolium multiflorum</name>
    <name type="common">Italian ryegrass</name>
    <name type="synonym">Lolium perenne subsp. multiflorum</name>
    <dbReference type="NCBI Taxonomy" id="4521"/>
    <lineage>
        <taxon>Eukaryota</taxon>
        <taxon>Viridiplantae</taxon>
        <taxon>Streptophyta</taxon>
        <taxon>Embryophyta</taxon>
        <taxon>Tracheophyta</taxon>
        <taxon>Spermatophyta</taxon>
        <taxon>Magnoliopsida</taxon>
        <taxon>Liliopsida</taxon>
        <taxon>Poales</taxon>
        <taxon>Poaceae</taxon>
        <taxon>BOP clade</taxon>
        <taxon>Pooideae</taxon>
        <taxon>Poodae</taxon>
        <taxon>Poeae</taxon>
        <taxon>Poeae Chloroplast Group 2 (Poeae type)</taxon>
        <taxon>Loliodinae</taxon>
        <taxon>Loliinae</taxon>
        <taxon>Lolium</taxon>
    </lineage>
</organism>
<gene>
    <name evidence="8" type="ORF">QYE76_019067</name>
</gene>
<evidence type="ECO:0000256" key="2">
    <source>
        <dbReference type="ARBA" id="ARBA00023015"/>
    </source>
</evidence>
<feature type="region of interest" description="Disordered" evidence="6">
    <location>
        <begin position="1114"/>
        <end position="1223"/>
    </location>
</feature>
<feature type="region of interest" description="Disordered" evidence="6">
    <location>
        <begin position="1066"/>
        <end position="1092"/>
    </location>
</feature>
<keyword evidence="5" id="KW-0539">Nucleus</keyword>
<feature type="compositionally biased region" description="Low complexity" evidence="6">
    <location>
        <begin position="489"/>
        <end position="500"/>
    </location>
</feature>
<evidence type="ECO:0000256" key="5">
    <source>
        <dbReference type="ARBA" id="ARBA00023242"/>
    </source>
</evidence>
<dbReference type="EMBL" id="JAUUTY010000006">
    <property type="protein sequence ID" value="KAK1613550.1"/>
    <property type="molecule type" value="Genomic_DNA"/>
</dbReference>
<keyword evidence="3" id="KW-0238">DNA-binding</keyword>
<evidence type="ECO:0000256" key="3">
    <source>
        <dbReference type="ARBA" id="ARBA00023125"/>
    </source>
</evidence>
<feature type="compositionally biased region" description="Low complexity" evidence="6">
    <location>
        <begin position="507"/>
        <end position="533"/>
    </location>
</feature>
<feature type="compositionally biased region" description="Basic and acidic residues" evidence="6">
    <location>
        <begin position="1508"/>
        <end position="1518"/>
    </location>
</feature>
<dbReference type="PANTHER" id="PTHR48258">
    <property type="entry name" value="DUF4218 DOMAIN-CONTAINING PROTEIN-RELATED"/>
    <property type="match status" value="1"/>
</dbReference>
<dbReference type="SUPFAM" id="SSF101936">
    <property type="entry name" value="DNA-binding pseudobarrel domain"/>
    <property type="match status" value="1"/>
</dbReference>
<feature type="compositionally biased region" description="Low complexity" evidence="6">
    <location>
        <begin position="1002"/>
        <end position="1014"/>
    </location>
</feature>
<feature type="domain" description="DUF4218" evidence="7">
    <location>
        <begin position="624"/>
        <end position="723"/>
    </location>
</feature>
<feature type="region of interest" description="Disordered" evidence="6">
    <location>
        <begin position="977"/>
        <end position="1041"/>
    </location>
</feature>
<evidence type="ECO:0000313" key="8">
    <source>
        <dbReference type="EMBL" id="KAK1613550.1"/>
    </source>
</evidence>
<name>A0AAD8VQM5_LOLMU</name>
<feature type="compositionally biased region" description="Low complexity" evidence="6">
    <location>
        <begin position="425"/>
        <end position="439"/>
    </location>
</feature>
<keyword evidence="4" id="KW-0804">Transcription</keyword>
<comment type="caution">
    <text evidence="8">The sequence shown here is derived from an EMBL/GenBank/DDBJ whole genome shotgun (WGS) entry which is preliminary data.</text>
</comment>
<dbReference type="GO" id="GO:0005634">
    <property type="term" value="C:nucleus"/>
    <property type="evidence" value="ECO:0007669"/>
    <property type="project" value="UniProtKB-SubCell"/>
</dbReference>
<proteinExistence type="predicted"/>
<comment type="subcellular location">
    <subcellularLocation>
        <location evidence="1">Nucleus</location>
    </subcellularLocation>
</comment>
<dbReference type="Pfam" id="PF13960">
    <property type="entry name" value="DUF4218"/>
    <property type="match status" value="1"/>
</dbReference>
<protein>
    <recommendedName>
        <fullName evidence="7">DUF4218 domain-containing protein</fullName>
    </recommendedName>
</protein>
<keyword evidence="2" id="KW-0805">Transcription regulation</keyword>
<dbReference type="PANTHER" id="PTHR48258:SF9">
    <property type="entry name" value="OS01G0348150 PROTEIN"/>
    <property type="match status" value="1"/>
</dbReference>
<feature type="compositionally biased region" description="Acidic residues" evidence="6">
    <location>
        <begin position="1122"/>
        <end position="1132"/>
    </location>
</feature>
<keyword evidence="9" id="KW-1185">Reference proteome</keyword>
<sequence>MSTFRRNFLFSALKPLLRDSTQCLEVDGILDLRAGGPHRPGTISSGLYRKGKTSAVGAMERKATTHVGSWLSLSCVPSPAKQVGTSRFRAEAMGNENSAPPAAGAWPDLQHKKRNATAELGRDRPGTETLGPLLKRKIKTAADQAASMLMPPPSSKCLYKHKATHQLGGDLLMNMAETAAPLLKWMQNGANEAAVRTMVPAPSSENLYKHEAMGQLGGDLLMNLDETSVPLLKWIKNDPDEAAVKTMVLPPSSENLLKHKATGQLGGTLFSKQTETAKPSLVKRIATAADEASAEAATKLLSAPPSGCLYKLKSKDQPGRNHPRTVPCELRPMINQMCPHEGSFTMHGNGKLMNTYTVYEVYVYKTQAITYLYGHDWRKFAFDYGLKKGDELRIRNSNGQIYLAGFNMIKAADPLMEQERMSQRATTPAPAPASHSPASAPVPVPAPFTASTQQSPTSALVPVEAPYTTHAQQAPASALVPLAAPFTAPAQQSPASAPVPLEAPFTAPAQQSPASAPARVPAQAHAPAPARSPRSQLIVATRVVTRTHLKAMFKLPKSISKDLNAGRRGKISLVMESEGLTVEGRYSVSPTDGRLAVTSRWKKFIDGAKLRIGSKLKCFFDVITQKSISVKKLARLQEEIVVILCELEMYFPPAFFDVMVHLLVHIMDDIVSLGPAFLHNMMPFERMNGVIKGYVRNRSHPDGSIVQGWLTEECISFCTNYLDIEDPVGLPQNKHLRRFEGVGHKNGRKELHVHMSGRTSDFDRANLVALQHIDLIDPWLKEHKTMIENSGKPMMTEAEIYREHNSSFARWFKDHIDANPPPMDSDKDKLVLALSHGPAPNLMTYQAYDINGYTFYTEEKDKNSAYQNSGVTMDSWTGDVKTRYYGRIEEIWELSYAGEKVPMFRIRWAKNVTKEDRYFTTMFLPEANKSKSTNATAQNEPWVLAEHVHQCFFITDPSRPSRVIVRRGKRTIVGMDGVANEEDFEGQVGDPMMEESEDEDTTYTTRRSRTTLPSRRSHPLSPHPPPFTAKSPLHRPPPFFPTTILHQRRHAVGGGDVGAAVGEEGAARQPLEEGTSVPPLEKKEPRASHLQATMASEEQLEEHYNRHFFRTEEDAEAAGVGGDEDHEMEDDAGGSGDEPSGNEASDAAGGSTYAPSGDEATGAAGGGGETSGDDPSGAAGSSGTGTSGSKRPRKARRQNTVGTGRDTVKEVDPASGLPKEPKDVAKGYGNQLACILREVVNLNETDLRAESKAPLRAQLIARLHSRYKFLGDYASTDQTNNIVNSQALLKFTKHLSSYKYMVRKLIAEGKGFEEVHSAFPHVSQADFDAFVANEELQATKNRKLWGKEMRELNIGNHNLGSRGYEGKEPYWAKEDEAYVNAGIENPWLKYKDPLERRFIRSRYHKKKLTGELVTDPKVVTDIIWFTNDKKVLALEKKLEEERQKLSQCDEGSSSQASTGRVAWDKPLVRALNIVNEHSPTRRPHRGRVAGAGTGYKHGHYGLSSAADKNARSERKQREAEEMRESILAQVQAGLVPQLVPQLKATLVPEVKAEVAASVQADFNALHAWYEGGKQGPPPKMQVVSFDGSNSMAPPSAGNDNVIMETPPAAGNVAGARDSPSMPGSSPSVTCTPAAACAGPSTLAELNALTMEYQWECYQLGHGGELKFEKDLKQLVEYLGHPYPEFFGTSFNNQLGGSPRWEVSADLGRKLGAPVWETIWFSVTGNTWKEGLVKAMQESIARLCGQNENKIRHTRFIYYPRHDSMGRSMTMPPHTEMNPYVAHQDFRQYKTRRDLDNALALRQAPQP</sequence>
<dbReference type="InterPro" id="IPR015300">
    <property type="entry name" value="DNA-bd_pseudobarrel_sf"/>
</dbReference>